<feature type="compositionally biased region" description="Polar residues" evidence="1">
    <location>
        <begin position="18"/>
        <end position="34"/>
    </location>
</feature>
<feature type="compositionally biased region" description="Polar residues" evidence="1">
    <location>
        <begin position="132"/>
        <end position="148"/>
    </location>
</feature>
<dbReference type="OrthoDB" id="269822at2759"/>
<dbReference type="EMBL" id="JAPEIS010000017">
    <property type="protein sequence ID" value="KAJ8058047.1"/>
    <property type="molecule type" value="Genomic_DNA"/>
</dbReference>
<organism evidence="2 3">
    <name type="scientific">Sclerotinia nivalis</name>
    <dbReference type="NCBI Taxonomy" id="352851"/>
    <lineage>
        <taxon>Eukaryota</taxon>
        <taxon>Fungi</taxon>
        <taxon>Dikarya</taxon>
        <taxon>Ascomycota</taxon>
        <taxon>Pezizomycotina</taxon>
        <taxon>Leotiomycetes</taxon>
        <taxon>Helotiales</taxon>
        <taxon>Sclerotiniaceae</taxon>
        <taxon>Sclerotinia</taxon>
    </lineage>
</organism>
<sequence>MKIPPHPSQATPYPFLKKTQSSKATAKDQAFQSEPSYHHHSPSQSPPHLYPICIQLKQNSHSAESNNPDRHIVSHPSMQESQEEEETSSSIPGYETPKEVIPIIRSQWSETKTTHRASPAESYMLAPTMLHSVQSSPVPSNPMPSQRTRPAKHLMRGRTFAKEQKTSQR</sequence>
<feature type="compositionally biased region" description="Polar residues" evidence="1">
    <location>
        <begin position="56"/>
        <end position="66"/>
    </location>
</feature>
<feature type="region of interest" description="Disordered" evidence="1">
    <location>
        <begin position="1"/>
        <end position="98"/>
    </location>
</feature>
<name>A0A9X0A8M9_9HELO</name>
<comment type="caution">
    <text evidence="2">The sequence shown here is derived from an EMBL/GenBank/DDBJ whole genome shotgun (WGS) entry which is preliminary data.</text>
</comment>
<gene>
    <name evidence="2" type="ORF">OCU04_012908</name>
</gene>
<proteinExistence type="predicted"/>
<accession>A0A9X0A8M9</accession>
<dbReference type="Proteomes" id="UP001152300">
    <property type="component" value="Unassembled WGS sequence"/>
</dbReference>
<feature type="region of interest" description="Disordered" evidence="1">
    <location>
        <begin position="132"/>
        <end position="169"/>
    </location>
</feature>
<reference evidence="2" key="1">
    <citation type="submission" date="2022-11" db="EMBL/GenBank/DDBJ databases">
        <title>Genome Resource of Sclerotinia nivalis Strain SnTB1, a Plant Pathogen Isolated from American Ginseng.</title>
        <authorList>
            <person name="Fan S."/>
        </authorList>
    </citation>
    <scope>NUCLEOTIDE SEQUENCE</scope>
    <source>
        <strain evidence="2">SnTB1</strain>
    </source>
</reference>
<feature type="compositionally biased region" description="Basic and acidic residues" evidence="1">
    <location>
        <begin position="160"/>
        <end position="169"/>
    </location>
</feature>
<evidence type="ECO:0000256" key="1">
    <source>
        <dbReference type="SAM" id="MobiDB-lite"/>
    </source>
</evidence>
<evidence type="ECO:0000313" key="2">
    <source>
        <dbReference type="EMBL" id="KAJ8058047.1"/>
    </source>
</evidence>
<keyword evidence="3" id="KW-1185">Reference proteome</keyword>
<dbReference type="AlphaFoldDB" id="A0A9X0A8M9"/>
<evidence type="ECO:0000313" key="3">
    <source>
        <dbReference type="Proteomes" id="UP001152300"/>
    </source>
</evidence>
<protein>
    <submittedName>
        <fullName evidence="2">Uncharacterized protein</fullName>
    </submittedName>
</protein>